<dbReference type="Proteomes" id="UP000006727">
    <property type="component" value="Chromosome 6"/>
</dbReference>
<dbReference type="Gramene" id="Pp3c6_15090V3.1">
    <property type="protein sequence ID" value="Pp3c6_15090V3.1"/>
    <property type="gene ID" value="Pp3c6_15090"/>
</dbReference>
<feature type="domain" description="Lipoyl-binding" evidence="1">
    <location>
        <begin position="220"/>
        <end position="277"/>
    </location>
</feature>
<dbReference type="PaxDb" id="3218-PP1S195_15V6.1"/>
<dbReference type="PANTHER" id="PTHR47597">
    <property type="entry name" value="IS A MEMBER OF THE PF|00364 BIOTIN-REQUIRING ENZYMES FAMILY-RELATED"/>
    <property type="match status" value="1"/>
</dbReference>
<dbReference type="InterPro" id="IPR011053">
    <property type="entry name" value="Single_hybrid_motif"/>
</dbReference>
<dbReference type="EnsemblPlants" id="Pp3c6_15090V3.2">
    <property type="protein sequence ID" value="Pp3c6_15090V3.2"/>
    <property type="gene ID" value="Pp3c6_15090"/>
</dbReference>
<organism evidence="2">
    <name type="scientific">Physcomitrium patens</name>
    <name type="common">Spreading-leaved earth moss</name>
    <name type="synonym">Physcomitrella patens</name>
    <dbReference type="NCBI Taxonomy" id="3218"/>
    <lineage>
        <taxon>Eukaryota</taxon>
        <taxon>Viridiplantae</taxon>
        <taxon>Streptophyta</taxon>
        <taxon>Embryophyta</taxon>
        <taxon>Bryophyta</taxon>
        <taxon>Bryophytina</taxon>
        <taxon>Bryopsida</taxon>
        <taxon>Funariidae</taxon>
        <taxon>Funariales</taxon>
        <taxon>Funariaceae</taxon>
        <taxon>Physcomitrium</taxon>
    </lineage>
</organism>
<dbReference type="OMA" id="IHSPRVG"/>
<dbReference type="EMBL" id="ABEU02000006">
    <property type="protein sequence ID" value="PNR52587.1"/>
    <property type="molecule type" value="Genomic_DNA"/>
</dbReference>
<evidence type="ECO:0000313" key="3">
    <source>
        <dbReference type="EnsemblPlants" id="Pp3c6_15090V3.1"/>
    </source>
</evidence>
<sequence length="287" mass="30344">MALCARRLVVEVSLLGGAKQGSVVAPAQCISMSGSRIGDPLKRCFSAAVVPVASSRLHAIPINSRVLELKQDDGALEFEDEEEELSPLTPTSFEIENLLMQVCDETSKVAEVELKVGDFSLRVKREIGKVAQAPKPVTPGPPVLGKTMVESLPSDAIPSAPSTSATSKSTKITKTKLSAAIVKPGFNFGFLEAAADEGLLFITSPKVGLFRKGRTVKGKSGPSLCEEGQVVKKGQIVCYLEQLGTQQPVEADITGEVEKVLSKDGEPVGYGDVLISIRPSFPGIISP</sequence>
<dbReference type="GO" id="GO:0006633">
    <property type="term" value="P:fatty acid biosynthetic process"/>
    <property type="evidence" value="ECO:0000318"/>
    <property type="project" value="GO_Central"/>
</dbReference>
<proteinExistence type="predicted"/>
<dbReference type="EnsemblPlants" id="Pp3c6_15090V3.1">
    <property type="protein sequence ID" value="Pp3c6_15090V3.1"/>
    <property type="gene ID" value="Pp3c6_15090"/>
</dbReference>
<gene>
    <name evidence="2" type="ORF">PHYPA_008961</name>
</gene>
<dbReference type="Pfam" id="PF00364">
    <property type="entry name" value="Biotin_lipoyl"/>
    <property type="match status" value="1"/>
</dbReference>
<dbReference type="Gramene" id="Pp3c6_15090V3.2">
    <property type="protein sequence ID" value="Pp3c6_15090V3.2"/>
    <property type="gene ID" value="Pp3c6_15090"/>
</dbReference>
<dbReference type="InParanoid" id="A0A2K1KFM8"/>
<dbReference type="AlphaFoldDB" id="A0A2K1KFM8"/>
<evidence type="ECO:0000259" key="1">
    <source>
        <dbReference type="Pfam" id="PF00364"/>
    </source>
</evidence>
<accession>A0A2K1KFM8</accession>
<evidence type="ECO:0000313" key="4">
    <source>
        <dbReference type="Proteomes" id="UP000006727"/>
    </source>
</evidence>
<dbReference type="FunCoup" id="A0A2K1KFM8">
    <property type="interactions" value="1214"/>
</dbReference>
<evidence type="ECO:0000313" key="2">
    <source>
        <dbReference type="EMBL" id="PNR52587.1"/>
    </source>
</evidence>
<reference evidence="3" key="3">
    <citation type="submission" date="2020-12" db="UniProtKB">
        <authorList>
            <consortium name="EnsemblPlants"/>
        </authorList>
    </citation>
    <scope>IDENTIFICATION</scope>
</reference>
<dbReference type="PANTHER" id="PTHR47597:SF1">
    <property type="entry name" value="IS A MEMBER OF THE PF|00364 BIOTIN-REQUIRING ENZYMES FAMILY-RELATED"/>
    <property type="match status" value="1"/>
</dbReference>
<keyword evidence="4" id="KW-1185">Reference proteome</keyword>
<dbReference type="InterPro" id="IPR053217">
    <property type="entry name" value="ACC_Biotin_Carrier"/>
</dbReference>
<protein>
    <recommendedName>
        <fullName evidence="1">Lipoyl-binding domain-containing protein</fullName>
    </recommendedName>
</protein>
<name>A0A2K1KFM8_PHYPA</name>
<reference evidence="2 4" key="2">
    <citation type="journal article" date="2018" name="Plant J.">
        <title>The Physcomitrella patens chromosome-scale assembly reveals moss genome structure and evolution.</title>
        <authorList>
            <person name="Lang D."/>
            <person name="Ullrich K.K."/>
            <person name="Murat F."/>
            <person name="Fuchs J."/>
            <person name="Jenkins J."/>
            <person name="Haas F.B."/>
            <person name="Piednoel M."/>
            <person name="Gundlach H."/>
            <person name="Van Bel M."/>
            <person name="Meyberg R."/>
            <person name="Vives C."/>
            <person name="Morata J."/>
            <person name="Symeonidi A."/>
            <person name="Hiss M."/>
            <person name="Muchero W."/>
            <person name="Kamisugi Y."/>
            <person name="Saleh O."/>
            <person name="Blanc G."/>
            <person name="Decker E.L."/>
            <person name="van Gessel N."/>
            <person name="Grimwood J."/>
            <person name="Hayes R.D."/>
            <person name="Graham S.W."/>
            <person name="Gunter L.E."/>
            <person name="McDaniel S.F."/>
            <person name="Hoernstein S.N.W."/>
            <person name="Larsson A."/>
            <person name="Li F.W."/>
            <person name="Perroud P.F."/>
            <person name="Phillips J."/>
            <person name="Ranjan P."/>
            <person name="Rokshar D.S."/>
            <person name="Rothfels C.J."/>
            <person name="Schneider L."/>
            <person name="Shu S."/>
            <person name="Stevenson D.W."/>
            <person name="Thummler F."/>
            <person name="Tillich M."/>
            <person name="Villarreal Aguilar J.C."/>
            <person name="Widiez T."/>
            <person name="Wong G.K."/>
            <person name="Wymore A."/>
            <person name="Zhang Y."/>
            <person name="Zimmer A.D."/>
            <person name="Quatrano R.S."/>
            <person name="Mayer K.F.X."/>
            <person name="Goodstein D."/>
            <person name="Casacuberta J.M."/>
            <person name="Vandepoele K."/>
            <person name="Reski R."/>
            <person name="Cuming A.C."/>
            <person name="Tuskan G.A."/>
            <person name="Maumus F."/>
            <person name="Salse J."/>
            <person name="Schmutz J."/>
            <person name="Rensing S.A."/>
        </authorList>
    </citation>
    <scope>NUCLEOTIDE SEQUENCE [LARGE SCALE GENOMIC DNA]</scope>
    <source>
        <strain evidence="3 4">cv. Gransden 2004</strain>
    </source>
</reference>
<dbReference type="Gene3D" id="2.40.50.100">
    <property type="match status" value="1"/>
</dbReference>
<dbReference type="SUPFAM" id="SSF51230">
    <property type="entry name" value="Single hybrid motif"/>
    <property type="match status" value="1"/>
</dbReference>
<dbReference type="InterPro" id="IPR000089">
    <property type="entry name" value="Biotin_lipoyl"/>
</dbReference>
<dbReference type="CDD" id="cd06850">
    <property type="entry name" value="biotinyl_domain"/>
    <property type="match status" value="1"/>
</dbReference>
<reference evidence="2 4" key="1">
    <citation type="journal article" date="2008" name="Science">
        <title>The Physcomitrella genome reveals evolutionary insights into the conquest of land by plants.</title>
        <authorList>
            <person name="Rensing S."/>
            <person name="Lang D."/>
            <person name="Zimmer A."/>
            <person name="Terry A."/>
            <person name="Salamov A."/>
            <person name="Shapiro H."/>
            <person name="Nishiyama T."/>
            <person name="Perroud P.-F."/>
            <person name="Lindquist E."/>
            <person name="Kamisugi Y."/>
            <person name="Tanahashi T."/>
            <person name="Sakakibara K."/>
            <person name="Fujita T."/>
            <person name="Oishi K."/>
            <person name="Shin-I T."/>
            <person name="Kuroki Y."/>
            <person name="Toyoda A."/>
            <person name="Suzuki Y."/>
            <person name="Hashimoto A."/>
            <person name="Yamaguchi K."/>
            <person name="Sugano A."/>
            <person name="Kohara Y."/>
            <person name="Fujiyama A."/>
            <person name="Anterola A."/>
            <person name="Aoki S."/>
            <person name="Ashton N."/>
            <person name="Barbazuk W.B."/>
            <person name="Barker E."/>
            <person name="Bennetzen J."/>
            <person name="Bezanilla M."/>
            <person name="Blankenship R."/>
            <person name="Cho S.H."/>
            <person name="Dutcher S."/>
            <person name="Estelle M."/>
            <person name="Fawcett J.A."/>
            <person name="Gundlach H."/>
            <person name="Hanada K."/>
            <person name="Heyl A."/>
            <person name="Hicks K.A."/>
            <person name="Hugh J."/>
            <person name="Lohr M."/>
            <person name="Mayer K."/>
            <person name="Melkozernov A."/>
            <person name="Murata T."/>
            <person name="Nelson D."/>
            <person name="Pils B."/>
            <person name="Prigge M."/>
            <person name="Reiss B."/>
            <person name="Renner T."/>
            <person name="Rombauts S."/>
            <person name="Rushton P."/>
            <person name="Sanderfoot A."/>
            <person name="Schween G."/>
            <person name="Shiu S.-H."/>
            <person name="Stueber K."/>
            <person name="Theodoulou F.L."/>
            <person name="Tu H."/>
            <person name="Van de Peer Y."/>
            <person name="Verrier P.J."/>
            <person name="Waters E."/>
            <person name="Wood A."/>
            <person name="Yang L."/>
            <person name="Cove D."/>
            <person name="Cuming A."/>
            <person name="Hasebe M."/>
            <person name="Lucas S."/>
            <person name="Mishler D.B."/>
            <person name="Reski R."/>
            <person name="Grigoriev I."/>
            <person name="Quatrano R.S."/>
            <person name="Boore J.L."/>
        </authorList>
    </citation>
    <scope>NUCLEOTIDE SEQUENCE [LARGE SCALE GENOMIC DNA]</scope>
    <source>
        <strain evidence="3 4">cv. Gransden 2004</strain>
    </source>
</reference>